<comment type="caution">
    <text evidence="2">The sequence shown here is derived from an EMBL/GenBank/DDBJ whole genome shotgun (WGS) entry which is preliminary data.</text>
</comment>
<feature type="chain" id="PRO_5032850474" evidence="1">
    <location>
        <begin position="24"/>
        <end position="98"/>
    </location>
</feature>
<proteinExistence type="predicted"/>
<accession>A0A849NYN9</accession>
<evidence type="ECO:0000313" key="3">
    <source>
        <dbReference type="Proteomes" id="UP000537862"/>
    </source>
</evidence>
<dbReference type="AlphaFoldDB" id="A0A849NYN9"/>
<dbReference type="Proteomes" id="UP000537862">
    <property type="component" value="Unassembled WGS sequence"/>
</dbReference>
<evidence type="ECO:0000313" key="2">
    <source>
        <dbReference type="EMBL" id="NOL50699.1"/>
    </source>
</evidence>
<keyword evidence="1" id="KW-0732">Signal</keyword>
<dbReference type="InterPro" id="IPR042230">
    <property type="entry name" value="CusF_sf"/>
</dbReference>
<protein>
    <submittedName>
        <fullName evidence="2">Copper-binding protein</fullName>
    </submittedName>
</protein>
<dbReference type="InterPro" id="IPR021647">
    <property type="entry name" value="CusF_Ec"/>
</dbReference>
<evidence type="ECO:0000256" key="1">
    <source>
        <dbReference type="SAM" id="SignalP"/>
    </source>
</evidence>
<organism evidence="2 3">
    <name type="scientific">Pelistega suis</name>
    <dbReference type="NCBI Taxonomy" id="1631957"/>
    <lineage>
        <taxon>Bacteria</taxon>
        <taxon>Pseudomonadati</taxon>
        <taxon>Pseudomonadota</taxon>
        <taxon>Betaproteobacteria</taxon>
        <taxon>Burkholderiales</taxon>
        <taxon>Alcaligenaceae</taxon>
        <taxon>Pelistega</taxon>
    </lineage>
</organism>
<dbReference type="Gene3D" id="2.40.50.320">
    <property type="entry name" value="Copper binding periplasmic protein CusF"/>
    <property type="match status" value="1"/>
</dbReference>
<name>A0A849NYN9_9BURK</name>
<gene>
    <name evidence="2" type="ORF">HKX39_00715</name>
</gene>
<dbReference type="RefSeq" id="WP_171679399.1">
    <property type="nucleotide sequence ID" value="NZ_JABGBN010000001.1"/>
</dbReference>
<dbReference type="EMBL" id="JABGBN010000001">
    <property type="protein sequence ID" value="NOL50699.1"/>
    <property type="molecule type" value="Genomic_DNA"/>
</dbReference>
<feature type="signal peptide" evidence="1">
    <location>
        <begin position="1"/>
        <end position="23"/>
    </location>
</feature>
<dbReference type="Pfam" id="PF11604">
    <property type="entry name" value="CusF_Ec"/>
    <property type="match status" value="1"/>
</dbReference>
<sequence>MKTILRNVLLATIAVASVSTVVAQEQAKASGEVRRIDAAKGKVAIKHGAISDFKLPAMTLVYEISPALLSTVKAGDKVKFTATHENNRYRIDEIKVDN</sequence>
<keyword evidence="3" id="KW-1185">Reference proteome</keyword>
<reference evidence="2 3" key="1">
    <citation type="submission" date="2020-05" db="EMBL/GenBank/DDBJ databases">
        <authorList>
            <person name="Niu N."/>
        </authorList>
    </citation>
    <scope>NUCLEOTIDE SEQUENCE [LARGE SCALE GENOMIC DNA]</scope>
    <source>
        <strain evidence="2 3">3340-03</strain>
    </source>
</reference>